<dbReference type="STRING" id="273075.gene:9571943"/>
<dbReference type="SUPFAM" id="SSF102198">
    <property type="entry name" value="Putative cyclase"/>
    <property type="match status" value="1"/>
</dbReference>
<dbReference type="Pfam" id="PF04199">
    <property type="entry name" value="Cyclase"/>
    <property type="match status" value="1"/>
</dbReference>
<evidence type="ECO:0000313" key="1">
    <source>
        <dbReference type="EMBL" id="CAC11861.1"/>
    </source>
</evidence>
<dbReference type="InParanoid" id="Q9HK78"/>
<dbReference type="AlphaFoldDB" id="Q9HK78"/>
<dbReference type="GO" id="GO:0019441">
    <property type="term" value="P:L-tryptophan catabolic process to kynurenine"/>
    <property type="evidence" value="ECO:0007669"/>
    <property type="project" value="InterPro"/>
</dbReference>
<dbReference type="EMBL" id="AL445065">
    <property type="protein sequence ID" value="CAC11861.1"/>
    <property type="molecule type" value="Genomic_DNA"/>
</dbReference>
<dbReference type="GO" id="GO:0004061">
    <property type="term" value="F:arylformamidase activity"/>
    <property type="evidence" value="ECO:0007669"/>
    <property type="project" value="InterPro"/>
</dbReference>
<sequence length="220" mass="24821">MIMIHIKAIHDLTVPLETYMPIWPTNPLLEIKPVGTVARDGYKIETISGSTHSGTHIDAPAHMLENGITIDQIDPIRFIGTGYCIKTIPDGNFVRSTHLIEKWKEEYDGSIILIETGWYKKRGFTREFQYEFPGLTEDAAEFLIERNVKLVGIDTLGIEPYQDSDFHVHKKLLSKGIPFIEDLYGLDDLEEGKPYLVVALPLKMKGASGSMARVMALEMD</sequence>
<dbReference type="EnsemblBacteria" id="CAC11861">
    <property type="protein sequence ID" value="CAC11861"/>
    <property type="gene ID" value="CAC11861"/>
</dbReference>
<dbReference type="FunCoup" id="Q9HK78">
    <property type="interactions" value="28"/>
</dbReference>
<dbReference type="PANTHER" id="PTHR31118:SF12">
    <property type="entry name" value="CYCLASE-LIKE PROTEIN 2"/>
    <property type="match status" value="1"/>
</dbReference>
<protein>
    <recommendedName>
        <fullName evidence="3">Cyclase family protein</fullName>
    </recommendedName>
</protein>
<organism evidence="1 2">
    <name type="scientific">Thermoplasma acidophilum (strain ATCC 25905 / DSM 1728 / JCM 9062 / NBRC 15155 / AMRC-C165)</name>
    <dbReference type="NCBI Taxonomy" id="273075"/>
    <lineage>
        <taxon>Archaea</taxon>
        <taxon>Methanobacteriati</taxon>
        <taxon>Thermoplasmatota</taxon>
        <taxon>Thermoplasmata</taxon>
        <taxon>Thermoplasmatales</taxon>
        <taxon>Thermoplasmataceae</taxon>
        <taxon>Thermoplasma</taxon>
    </lineage>
</organism>
<dbReference type="PaxDb" id="273075-Ta0723"/>
<dbReference type="InterPro" id="IPR037175">
    <property type="entry name" value="KFase_sf"/>
</dbReference>
<reference evidence="1 2" key="1">
    <citation type="journal article" date="2000" name="Nature">
        <title>The genome sequence of the thermoacidophilic scavenger Thermoplasma acidophilum.</title>
        <authorList>
            <person name="Ruepp A."/>
            <person name="Graml W."/>
            <person name="Santos-Martinez M.L."/>
            <person name="Koretke K.K."/>
            <person name="Volker C."/>
            <person name="Mewes H.W."/>
            <person name="Frishman D."/>
            <person name="Stocker S."/>
            <person name="Lupas A.N."/>
            <person name="Baumeister W."/>
        </authorList>
    </citation>
    <scope>NUCLEOTIDE SEQUENCE [LARGE SCALE GENOMIC DNA]</scope>
    <source>
        <strain evidence="2">ATCC 25905 / DSM 1728 / JCM 9062 / NBRC 15155 / AMRC-C165</strain>
    </source>
</reference>
<accession>Q9HK78</accession>
<evidence type="ECO:0008006" key="3">
    <source>
        <dbReference type="Google" id="ProtNLM"/>
    </source>
</evidence>
<dbReference type="PANTHER" id="PTHR31118">
    <property type="entry name" value="CYCLASE-LIKE PROTEIN 2"/>
    <property type="match status" value="1"/>
</dbReference>
<dbReference type="HOGENOM" id="CLU_030671_3_2_2"/>
<dbReference type="Gene3D" id="3.50.30.50">
    <property type="entry name" value="Putative cyclase"/>
    <property type="match status" value="1"/>
</dbReference>
<dbReference type="KEGG" id="tac:Ta0723"/>
<proteinExistence type="predicted"/>
<gene>
    <name evidence="1" type="ordered locus">Ta0723</name>
</gene>
<name>Q9HK78_THEAC</name>
<evidence type="ECO:0000313" key="2">
    <source>
        <dbReference type="Proteomes" id="UP000001024"/>
    </source>
</evidence>
<dbReference type="eggNOG" id="arCOG02462">
    <property type="taxonomic scope" value="Archaea"/>
</dbReference>
<keyword evidence="2" id="KW-1185">Reference proteome</keyword>
<dbReference type="Proteomes" id="UP000001024">
    <property type="component" value="Chromosome"/>
</dbReference>
<dbReference type="InterPro" id="IPR007325">
    <property type="entry name" value="KFase/CYL"/>
</dbReference>